<dbReference type="EMBL" id="BARS01004842">
    <property type="protein sequence ID" value="GAF84030.1"/>
    <property type="molecule type" value="Genomic_DNA"/>
</dbReference>
<reference evidence="1" key="1">
    <citation type="journal article" date="2014" name="Front. Microbiol.">
        <title>High frequency of phylogenetically diverse reductive dehalogenase-homologous genes in deep subseafloor sedimentary metagenomes.</title>
        <authorList>
            <person name="Kawai M."/>
            <person name="Futagami T."/>
            <person name="Toyoda A."/>
            <person name="Takaki Y."/>
            <person name="Nishi S."/>
            <person name="Hori S."/>
            <person name="Arai W."/>
            <person name="Tsubouchi T."/>
            <person name="Morono Y."/>
            <person name="Uchiyama I."/>
            <person name="Ito T."/>
            <person name="Fujiyama A."/>
            <person name="Inagaki F."/>
            <person name="Takami H."/>
        </authorList>
    </citation>
    <scope>NUCLEOTIDE SEQUENCE</scope>
    <source>
        <strain evidence="1">Expedition CK06-06</strain>
    </source>
</reference>
<feature type="non-terminal residue" evidence="1">
    <location>
        <position position="202"/>
    </location>
</feature>
<organism evidence="1">
    <name type="scientific">marine sediment metagenome</name>
    <dbReference type="NCBI Taxonomy" id="412755"/>
    <lineage>
        <taxon>unclassified sequences</taxon>
        <taxon>metagenomes</taxon>
        <taxon>ecological metagenomes</taxon>
    </lineage>
</organism>
<proteinExistence type="predicted"/>
<comment type="caution">
    <text evidence="1">The sequence shown here is derived from an EMBL/GenBank/DDBJ whole genome shotgun (WGS) entry which is preliminary data.</text>
</comment>
<name>X0U6C0_9ZZZZ</name>
<protein>
    <submittedName>
        <fullName evidence="1">Uncharacterized protein</fullName>
    </submittedName>
</protein>
<accession>X0U6C0</accession>
<dbReference type="AlphaFoldDB" id="X0U6C0"/>
<evidence type="ECO:0000313" key="1">
    <source>
        <dbReference type="EMBL" id="GAF84030.1"/>
    </source>
</evidence>
<gene>
    <name evidence="1" type="ORF">S01H1_09478</name>
</gene>
<sequence>MSFTFQAAFVIGAILAISLCGDVHAQIVGDPANLKLVADLHEANVATIKTWSGRAKVTDRFEEEDEERLVVNSEVVFFSRPITGELRWNWAVTSTQGESRSKNPPLVRNGLVTENRFVWVGRLTYPDSVGVQIEIKDPAALSSGMLEYSFVPMSLFKGSGDVVKNFRAFYRLRETMHDWTVSRTGDIVTLQCKKEVTGSGQR</sequence>